<reference evidence="1" key="1">
    <citation type="submission" date="2022-07" db="EMBL/GenBank/DDBJ databases">
        <title>Phylogenomic reconstructions and comparative analyses of Kickxellomycotina fungi.</title>
        <authorList>
            <person name="Reynolds N.K."/>
            <person name="Stajich J.E."/>
            <person name="Barry K."/>
            <person name="Grigoriev I.V."/>
            <person name="Crous P."/>
            <person name="Smith M.E."/>
        </authorList>
    </citation>
    <scope>NUCLEOTIDE SEQUENCE</scope>
    <source>
        <strain evidence="1">CBS 109366</strain>
    </source>
</reference>
<proteinExistence type="predicted"/>
<accession>A0ACC1JKM8</accession>
<feature type="non-terminal residue" evidence="1">
    <location>
        <position position="1"/>
    </location>
</feature>
<evidence type="ECO:0000313" key="1">
    <source>
        <dbReference type="EMBL" id="KAJ2760495.1"/>
    </source>
</evidence>
<sequence>ALDGVQALGEEHPRALNVAAAGDTALVMYTSGTTGPPKGALIAHGGLLAICGAIHELVPDFIDYAHDRVLSYLPLSHVLAFFVETYCLYAGLAIGYGAPRTLTEDNVVRGCPGDLRALRPAVMLGVPQVWNTIRAAILRQVAQKPWAVRQLFHGAVALKTWLVRRALPAGLLDRVVFRRTRAATGGRLKIAITGGAQINPRVQTLIAAAVCPMIHGYGLTEASGLVSVQLPGDTTLANVGPPVPSVEMKLIDVPEAGYYARSGRGEVCVRGPSVFQGYLDDDAATRAAVDSDGWLHTGDIGEWTPRGQLAVIDRKKNLVKLASGEYVALEALETAYSGSKYVGNICVVADAHMARPCAIVNMDRAMVAHWAAEAEAEAEAAAEPGAEAADMRRLCALVYQDLL</sequence>
<comment type="caution">
    <text evidence="1">The sequence shown here is derived from an EMBL/GenBank/DDBJ whole genome shotgun (WGS) entry which is preliminary data.</text>
</comment>
<dbReference type="EC" id="6.2.1.3" evidence="1"/>
<dbReference type="Proteomes" id="UP001140234">
    <property type="component" value="Unassembled WGS sequence"/>
</dbReference>
<gene>
    <name evidence="1" type="primary">FAA4_2</name>
    <name evidence="1" type="ORF">IWQ57_006292</name>
</gene>
<keyword evidence="1" id="KW-0436">Ligase</keyword>
<evidence type="ECO:0000313" key="2">
    <source>
        <dbReference type="Proteomes" id="UP001140234"/>
    </source>
</evidence>
<keyword evidence="2" id="KW-1185">Reference proteome</keyword>
<protein>
    <submittedName>
        <fullName evidence="1">Long-chain fatty acid-CoA ligase</fullName>
        <ecNumber evidence="1">6.2.1.3</ecNumber>
    </submittedName>
</protein>
<organism evidence="1 2">
    <name type="scientific">Coemansia nantahalensis</name>
    <dbReference type="NCBI Taxonomy" id="2789366"/>
    <lineage>
        <taxon>Eukaryota</taxon>
        <taxon>Fungi</taxon>
        <taxon>Fungi incertae sedis</taxon>
        <taxon>Zoopagomycota</taxon>
        <taxon>Kickxellomycotina</taxon>
        <taxon>Kickxellomycetes</taxon>
        <taxon>Kickxellales</taxon>
        <taxon>Kickxellaceae</taxon>
        <taxon>Coemansia</taxon>
    </lineage>
</organism>
<dbReference type="EMBL" id="JANBUJ010003487">
    <property type="protein sequence ID" value="KAJ2760495.1"/>
    <property type="molecule type" value="Genomic_DNA"/>
</dbReference>
<feature type="non-terminal residue" evidence="1">
    <location>
        <position position="403"/>
    </location>
</feature>
<name>A0ACC1JKM8_9FUNG</name>